<evidence type="ECO:0000313" key="1">
    <source>
        <dbReference type="EMBL" id="KAJ7353155.1"/>
    </source>
</evidence>
<accession>A0AAD7A9V2</accession>
<dbReference type="Proteomes" id="UP001218218">
    <property type="component" value="Unassembled WGS sequence"/>
</dbReference>
<dbReference type="EMBL" id="JARIHO010000011">
    <property type="protein sequence ID" value="KAJ7353155.1"/>
    <property type="molecule type" value="Genomic_DNA"/>
</dbReference>
<evidence type="ECO:0000313" key="2">
    <source>
        <dbReference type="Proteomes" id="UP001218218"/>
    </source>
</evidence>
<name>A0AAD7A9V2_9AGAR</name>
<proteinExistence type="predicted"/>
<dbReference type="AlphaFoldDB" id="A0AAD7A9V2"/>
<gene>
    <name evidence="1" type="ORF">DFH08DRAFT_1077429</name>
</gene>
<protein>
    <submittedName>
        <fullName evidence="1">Uncharacterized protein</fullName>
    </submittedName>
</protein>
<sequence length="134" mass="14852">MAAYRALWAKDATAYSGRVIAVPAPSGLGKTRMGLEYLETRDYICLRNMYDSRSPILGCLPDDAPITALFGRLHAYRYYPPLSPPPSSPMNAVCTTLQPSQTDALALHTAWRRSQYAPAGRKLTQSRHGRARPE</sequence>
<reference evidence="1" key="1">
    <citation type="submission" date="2023-03" db="EMBL/GenBank/DDBJ databases">
        <title>Massive genome expansion in bonnet fungi (Mycena s.s.) driven by repeated elements and novel gene families across ecological guilds.</title>
        <authorList>
            <consortium name="Lawrence Berkeley National Laboratory"/>
            <person name="Harder C.B."/>
            <person name="Miyauchi S."/>
            <person name="Viragh M."/>
            <person name="Kuo A."/>
            <person name="Thoen E."/>
            <person name="Andreopoulos B."/>
            <person name="Lu D."/>
            <person name="Skrede I."/>
            <person name="Drula E."/>
            <person name="Henrissat B."/>
            <person name="Morin E."/>
            <person name="Kohler A."/>
            <person name="Barry K."/>
            <person name="LaButti K."/>
            <person name="Morin E."/>
            <person name="Salamov A."/>
            <person name="Lipzen A."/>
            <person name="Mereny Z."/>
            <person name="Hegedus B."/>
            <person name="Baldrian P."/>
            <person name="Stursova M."/>
            <person name="Weitz H."/>
            <person name="Taylor A."/>
            <person name="Grigoriev I.V."/>
            <person name="Nagy L.G."/>
            <person name="Martin F."/>
            <person name="Kauserud H."/>
        </authorList>
    </citation>
    <scope>NUCLEOTIDE SEQUENCE</scope>
    <source>
        <strain evidence="1">CBHHK002</strain>
    </source>
</reference>
<organism evidence="1 2">
    <name type="scientific">Mycena albidolilacea</name>
    <dbReference type="NCBI Taxonomy" id="1033008"/>
    <lineage>
        <taxon>Eukaryota</taxon>
        <taxon>Fungi</taxon>
        <taxon>Dikarya</taxon>
        <taxon>Basidiomycota</taxon>
        <taxon>Agaricomycotina</taxon>
        <taxon>Agaricomycetes</taxon>
        <taxon>Agaricomycetidae</taxon>
        <taxon>Agaricales</taxon>
        <taxon>Marasmiineae</taxon>
        <taxon>Mycenaceae</taxon>
        <taxon>Mycena</taxon>
    </lineage>
</organism>
<keyword evidence="2" id="KW-1185">Reference proteome</keyword>
<comment type="caution">
    <text evidence="1">The sequence shown here is derived from an EMBL/GenBank/DDBJ whole genome shotgun (WGS) entry which is preliminary data.</text>
</comment>